<name>A0AAD4P6V7_PERFH</name>
<comment type="caution">
    <text evidence="3">The sequence shown here is derived from an EMBL/GenBank/DDBJ whole genome shotgun (WGS) entry which is preliminary data.</text>
</comment>
<proteinExistence type="predicted"/>
<organism evidence="3 4">
    <name type="scientific">Perilla frutescens var. hirtella</name>
    <name type="common">Perilla citriodora</name>
    <name type="synonym">Perilla setoyensis</name>
    <dbReference type="NCBI Taxonomy" id="608512"/>
    <lineage>
        <taxon>Eukaryota</taxon>
        <taxon>Viridiplantae</taxon>
        <taxon>Streptophyta</taxon>
        <taxon>Embryophyta</taxon>
        <taxon>Tracheophyta</taxon>
        <taxon>Spermatophyta</taxon>
        <taxon>Magnoliopsida</taxon>
        <taxon>eudicotyledons</taxon>
        <taxon>Gunneridae</taxon>
        <taxon>Pentapetalae</taxon>
        <taxon>asterids</taxon>
        <taxon>lamiids</taxon>
        <taxon>Lamiales</taxon>
        <taxon>Lamiaceae</taxon>
        <taxon>Nepetoideae</taxon>
        <taxon>Elsholtzieae</taxon>
        <taxon>Perilla</taxon>
    </lineage>
</organism>
<feature type="region of interest" description="Disordered" evidence="1">
    <location>
        <begin position="1"/>
        <end position="70"/>
    </location>
</feature>
<keyword evidence="2" id="KW-0812">Transmembrane</keyword>
<evidence type="ECO:0000256" key="2">
    <source>
        <dbReference type="SAM" id="Phobius"/>
    </source>
</evidence>
<dbReference type="Proteomes" id="UP001190926">
    <property type="component" value="Unassembled WGS sequence"/>
</dbReference>
<accession>A0AAD4P6V7</accession>
<dbReference type="EMBL" id="SDAM02000133">
    <property type="protein sequence ID" value="KAH6827952.1"/>
    <property type="molecule type" value="Genomic_DNA"/>
</dbReference>
<gene>
    <name evidence="3" type="ORF">C2S53_014771</name>
</gene>
<sequence>MKHETACGSGGIAVDPNKFGHASGGHRGRSQPSEEHGGGSAIPLYAAGAATGGAANDNRNNHRNHSGSNGNYNGLEFVTLAFTILAFLLLRQNK</sequence>
<keyword evidence="2" id="KW-0472">Membrane</keyword>
<dbReference type="AlphaFoldDB" id="A0AAD4P6V7"/>
<evidence type="ECO:0000256" key="1">
    <source>
        <dbReference type="SAM" id="MobiDB-lite"/>
    </source>
</evidence>
<protein>
    <submittedName>
        <fullName evidence="3">Uncharacterized protein</fullName>
    </submittedName>
</protein>
<reference evidence="3 4" key="1">
    <citation type="journal article" date="2021" name="Nat. Commun.">
        <title>Incipient diploidization of the medicinal plant Perilla within 10,000 years.</title>
        <authorList>
            <person name="Zhang Y."/>
            <person name="Shen Q."/>
            <person name="Leng L."/>
            <person name="Zhang D."/>
            <person name="Chen S."/>
            <person name="Shi Y."/>
            <person name="Ning Z."/>
            <person name="Chen S."/>
        </authorList>
    </citation>
    <scope>NUCLEOTIDE SEQUENCE [LARGE SCALE GENOMIC DNA]</scope>
    <source>
        <strain evidence="4">cv. PC099</strain>
    </source>
</reference>
<evidence type="ECO:0000313" key="3">
    <source>
        <dbReference type="EMBL" id="KAH6827952.1"/>
    </source>
</evidence>
<feature type="compositionally biased region" description="Low complexity" evidence="1">
    <location>
        <begin position="46"/>
        <end position="58"/>
    </location>
</feature>
<keyword evidence="4" id="KW-1185">Reference proteome</keyword>
<evidence type="ECO:0000313" key="4">
    <source>
        <dbReference type="Proteomes" id="UP001190926"/>
    </source>
</evidence>
<feature type="transmembrane region" description="Helical" evidence="2">
    <location>
        <begin position="72"/>
        <end position="90"/>
    </location>
</feature>
<keyword evidence="2" id="KW-1133">Transmembrane helix</keyword>